<sequence>MQIIMYDLQEDTYTQLTSDDSDHHFQDVSPDGKTVLFAGNISEDADYELITDLYTVDISSKEIKKLTNGSGSFYSAIFSPNGDKVAYVGNEQQFAGATQDELFVFDLATKERSCLTEGWDVQLGDPTVGDFQMGEFQTGPVWSADGEKLFFIAAQNGATALYSVALDHTRTALYAANNHVAGFAYNKTDQSFVLTVITPTDPVNFYHLTANGNARKLTNANAAFLEEVALCEPEEINFKAKDGWDIQGWLLKPYGFEADKKYPLVLEVHGGPHTMYGNTFFHEMQLLAAKGYVVLYVNPRGSYGYGQKFVDACRKDYGGSDYTDLMAAVDYALQTYDFIDQNRLGVTGGSYGGFMTNWIVGHTNRFKAAVTQRSISNWLSFYGVSDIGYFFTKWEHGLHLMDDPKALWDISPLKYAENVETPLLILHGERDFRCPIEQGEQFYVTLKHLKKDVAFVRFPNATHELSRSGAPKMRLERLHHICRWFEKYLGC</sequence>
<protein>
    <submittedName>
        <fullName evidence="4">S9 family peptidase</fullName>
        <ecNumber evidence="4">3.4.-.-</ecNumber>
    </submittedName>
</protein>
<dbReference type="InterPro" id="IPR029058">
    <property type="entry name" value="AB_hydrolase_fold"/>
</dbReference>
<dbReference type="InterPro" id="IPR001375">
    <property type="entry name" value="Peptidase_S9_cat"/>
</dbReference>
<feature type="domain" description="Peptidase S9 prolyl oligopeptidase catalytic" evidence="2">
    <location>
        <begin position="279"/>
        <end position="490"/>
    </location>
</feature>
<dbReference type="EC" id="3.4.-.-" evidence="4"/>
<dbReference type="Pfam" id="PF00930">
    <property type="entry name" value="DPPIV_N"/>
    <property type="match status" value="1"/>
</dbReference>
<evidence type="ECO:0000256" key="1">
    <source>
        <dbReference type="ARBA" id="ARBA00022801"/>
    </source>
</evidence>
<dbReference type="RefSeq" id="WP_320384793.1">
    <property type="nucleotide sequence ID" value="NZ_JAROCA020000001.1"/>
</dbReference>
<keyword evidence="5" id="KW-1185">Reference proteome</keyword>
<dbReference type="Gene3D" id="2.120.10.30">
    <property type="entry name" value="TolB, C-terminal domain"/>
    <property type="match status" value="1"/>
</dbReference>
<dbReference type="SUPFAM" id="SSF53474">
    <property type="entry name" value="alpha/beta-Hydrolases"/>
    <property type="match status" value="1"/>
</dbReference>
<evidence type="ECO:0000313" key="5">
    <source>
        <dbReference type="Proteomes" id="UP001228376"/>
    </source>
</evidence>
<accession>A0ABU5CKK7</accession>
<organism evidence="4 5">
    <name type="scientific">Tigheibacillus jepli</name>
    <dbReference type="NCBI Taxonomy" id="3035914"/>
    <lineage>
        <taxon>Bacteria</taxon>
        <taxon>Bacillati</taxon>
        <taxon>Bacillota</taxon>
        <taxon>Bacilli</taxon>
        <taxon>Bacillales</taxon>
        <taxon>Bacillaceae</taxon>
        <taxon>Tigheibacillus</taxon>
    </lineage>
</organism>
<dbReference type="InterPro" id="IPR011042">
    <property type="entry name" value="6-blade_b-propeller_TolB-like"/>
</dbReference>
<proteinExistence type="predicted"/>
<evidence type="ECO:0000259" key="3">
    <source>
        <dbReference type="Pfam" id="PF00930"/>
    </source>
</evidence>
<dbReference type="SUPFAM" id="SSF82171">
    <property type="entry name" value="DPP6 N-terminal domain-like"/>
    <property type="match status" value="1"/>
</dbReference>
<dbReference type="Pfam" id="PF00326">
    <property type="entry name" value="Peptidase_S9"/>
    <property type="match status" value="1"/>
</dbReference>
<dbReference type="GO" id="GO:0016787">
    <property type="term" value="F:hydrolase activity"/>
    <property type="evidence" value="ECO:0007669"/>
    <property type="project" value="UniProtKB-KW"/>
</dbReference>
<name>A0ABU5CKK7_9BACI</name>
<dbReference type="PANTHER" id="PTHR42776:SF27">
    <property type="entry name" value="DIPEPTIDYL PEPTIDASE FAMILY MEMBER 6"/>
    <property type="match status" value="1"/>
</dbReference>
<dbReference type="Proteomes" id="UP001228376">
    <property type="component" value="Unassembled WGS sequence"/>
</dbReference>
<dbReference type="Gene3D" id="3.40.50.1820">
    <property type="entry name" value="alpha/beta hydrolase"/>
    <property type="match status" value="1"/>
</dbReference>
<dbReference type="InterPro" id="IPR002469">
    <property type="entry name" value="Peptidase_S9B_N"/>
</dbReference>
<evidence type="ECO:0000259" key="2">
    <source>
        <dbReference type="Pfam" id="PF00326"/>
    </source>
</evidence>
<comment type="caution">
    <text evidence="4">The sequence shown here is derived from an EMBL/GenBank/DDBJ whole genome shotgun (WGS) entry which is preliminary data.</text>
</comment>
<dbReference type="EMBL" id="JAROCA020000001">
    <property type="protein sequence ID" value="MDY0406349.1"/>
    <property type="molecule type" value="Genomic_DNA"/>
</dbReference>
<feature type="domain" description="Dipeptidylpeptidase IV N-terminal" evidence="3">
    <location>
        <begin position="29"/>
        <end position="177"/>
    </location>
</feature>
<dbReference type="PANTHER" id="PTHR42776">
    <property type="entry name" value="SERINE PEPTIDASE S9 FAMILY MEMBER"/>
    <property type="match status" value="1"/>
</dbReference>
<gene>
    <name evidence="4" type="ORF">P5G51_013990</name>
</gene>
<reference evidence="4 5" key="1">
    <citation type="submission" date="2023-10" db="EMBL/GenBank/DDBJ databases">
        <title>179-bfca-hs.</title>
        <authorList>
            <person name="Miliotis G."/>
            <person name="Sengupta P."/>
            <person name="Hameed A."/>
            <person name="Chuvochina M."/>
            <person name="Mcdonagh F."/>
            <person name="Simpson A.C."/>
            <person name="Singh N.K."/>
            <person name="Rekha P.D."/>
            <person name="Raman K."/>
            <person name="Hugenholtz P."/>
            <person name="Venkateswaran K."/>
        </authorList>
    </citation>
    <scope>NUCLEOTIDE SEQUENCE [LARGE SCALE GENOMIC DNA]</scope>
    <source>
        <strain evidence="4 5">179-BFC-A-HS</strain>
    </source>
</reference>
<evidence type="ECO:0000313" key="4">
    <source>
        <dbReference type="EMBL" id="MDY0406349.1"/>
    </source>
</evidence>
<keyword evidence="1 4" id="KW-0378">Hydrolase</keyword>